<dbReference type="Proteomes" id="UP000318437">
    <property type="component" value="Unassembled WGS sequence"/>
</dbReference>
<dbReference type="GO" id="GO:0035438">
    <property type="term" value="F:cyclic-di-GMP binding"/>
    <property type="evidence" value="ECO:0007669"/>
    <property type="project" value="InterPro"/>
</dbReference>
<evidence type="ECO:0000313" key="3">
    <source>
        <dbReference type="Proteomes" id="UP000318437"/>
    </source>
</evidence>
<sequence>MASNTTKSSKSDQILSELLQIALKDSDNNRRSEKRFPFFRPISVQIDNHSFSAFTREVSISGIGLLHSMELPLKEVSITLAEQPKPLHVLIERCESIGEGWYISGGKLVDRSC</sequence>
<dbReference type="AlphaFoldDB" id="A0A5C6CF02"/>
<keyword evidence="3" id="KW-1185">Reference proteome</keyword>
<proteinExistence type="predicted"/>
<dbReference type="OrthoDB" id="277985at2"/>
<dbReference type="Pfam" id="PF07238">
    <property type="entry name" value="PilZ"/>
    <property type="match status" value="1"/>
</dbReference>
<dbReference type="EMBL" id="SJPS01000007">
    <property type="protein sequence ID" value="TWU22682.1"/>
    <property type="molecule type" value="Genomic_DNA"/>
</dbReference>
<organism evidence="2 3">
    <name type="scientific">Bythopirellula polymerisocia</name>
    <dbReference type="NCBI Taxonomy" id="2528003"/>
    <lineage>
        <taxon>Bacteria</taxon>
        <taxon>Pseudomonadati</taxon>
        <taxon>Planctomycetota</taxon>
        <taxon>Planctomycetia</taxon>
        <taxon>Pirellulales</taxon>
        <taxon>Lacipirellulaceae</taxon>
        <taxon>Bythopirellula</taxon>
    </lineage>
</organism>
<feature type="domain" description="PilZ" evidence="1">
    <location>
        <begin position="29"/>
        <end position="79"/>
    </location>
</feature>
<protein>
    <recommendedName>
        <fullName evidence="1">PilZ domain-containing protein</fullName>
    </recommendedName>
</protein>
<gene>
    <name evidence="2" type="ORF">Pla144_41420</name>
</gene>
<reference evidence="2 3" key="1">
    <citation type="submission" date="2019-02" db="EMBL/GenBank/DDBJ databases">
        <title>Deep-cultivation of Planctomycetes and their phenomic and genomic characterization uncovers novel biology.</title>
        <authorList>
            <person name="Wiegand S."/>
            <person name="Jogler M."/>
            <person name="Boedeker C."/>
            <person name="Pinto D."/>
            <person name="Vollmers J."/>
            <person name="Rivas-Marin E."/>
            <person name="Kohn T."/>
            <person name="Peeters S.H."/>
            <person name="Heuer A."/>
            <person name="Rast P."/>
            <person name="Oberbeckmann S."/>
            <person name="Bunk B."/>
            <person name="Jeske O."/>
            <person name="Meyerdierks A."/>
            <person name="Storesund J.E."/>
            <person name="Kallscheuer N."/>
            <person name="Luecker S."/>
            <person name="Lage O.M."/>
            <person name="Pohl T."/>
            <person name="Merkel B.J."/>
            <person name="Hornburger P."/>
            <person name="Mueller R.-W."/>
            <person name="Bruemmer F."/>
            <person name="Labrenz M."/>
            <person name="Spormann A.M."/>
            <person name="Op Den Camp H."/>
            <person name="Overmann J."/>
            <person name="Amann R."/>
            <person name="Jetten M.S.M."/>
            <person name="Mascher T."/>
            <person name="Medema M.H."/>
            <person name="Devos D.P."/>
            <person name="Kaster A.-K."/>
            <person name="Ovreas L."/>
            <person name="Rohde M."/>
            <person name="Galperin M.Y."/>
            <person name="Jogler C."/>
        </authorList>
    </citation>
    <scope>NUCLEOTIDE SEQUENCE [LARGE SCALE GENOMIC DNA]</scope>
    <source>
        <strain evidence="2 3">Pla144</strain>
    </source>
</reference>
<evidence type="ECO:0000259" key="1">
    <source>
        <dbReference type="Pfam" id="PF07238"/>
    </source>
</evidence>
<accession>A0A5C6CF02</accession>
<dbReference type="InterPro" id="IPR009875">
    <property type="entry name" value="PilZ_domain"/>
</dbReference>
<evidence type="ECO:0000313" key="2">
    <source>
        <dbReference type="EMBL" id="TWU22682.1"/>
    </source>
</evidence>
<comment type="caution">
    <text evidence="2">The sequence shown here is derived from an EMBL/GenBank/DDBJ whole genome shotgun (WGS) entry which is preliminary data.</text>
</comment>
<dbReference type="RefSeq" id="WP_146452440.1">
    <property type="nucleotide sequence ID" value="NZ_SJPS01000007.1"/>
</dbReference>
<name>A0A5C6CF02_9BACT</name>